<feature type="transmembrane region" description="Helical" evidence="11">
    <location>
        <begin position="42"/>
        <end position="59"/>
    </location>
</feature>
<dbReference type="Pfam" id="PF06965">
    <property type="entry name" value="Na_H_antiport_1"/>
    <property type="match status" value="1"/>
</dbReference>
<evidence type="ECO:0000256" key="2">
    <source>
        <dbReference type="ARBA" id="ARBA00022448"/>
    </source>
</evidence>
<dbReference type="EMBL" id="BOMG01000097">
    <property type="protein sequence ID" value="GID59517.1"/>
    <property type="molecule type" value="Genomic_DNA"/>
</dbReference>
<feature type="transmembrane region" description="Helical" evidence="11">
    <location>
        <begin position="105"/>
        <end position="126"/>
    </location>
</feature>
<evidence type="ECO:0000256" key="1">
    <source>
        <dbReference type="ARBA" id="ARBA00004429"/>
    </source>
</evidence>
<reference evidence="12 13" key="1">
    <citation type="submission" date="2021-01" db="EMBL/GenBank/DDBJ databases">
        <title>Whole genome shotgun sequence of Actinoplanes couchii NBRC 106145.</title>
        <authorList>
            <person name="Komaki H."/>
            <person name="Tamura T."/>
        </authorList>
    </citation>
    <scope>NUCLEOTIDE SEQUENCE [LARGE SCALE GENOMIC DNA]</scope>
    <source>
        <strain evidence="12 13">NBRC 106145</strain>
    </source>
</reference>
<evidence type="ECO:0000256" key="11">
    <source>
        <dbReference type="HAMAP-Rule" id="MF_01844"/>
    </source>
</evidence>
<evidence type="ECO:0000256" key="9">
    <source>
        <dbReference type="ARBA" id="ARBA00023136"/>
    </source>
</evidence>
<evidence type="ECO:0000256" key="5">
    <source>
        <dbReference type="ARBA" id="ARBA00022692"/>
    </source>
</evidence>
<feature type="transmembrane region" description="Helical" evidence="11">
    <location>
        <begin position="312"/>
        <end position="332"/>
    </location>
</feature>
<dbReference type="PANTHER" id="PTHR30341:SF0">
    <property type="entry name" value="NA(+)_H(+) ANTIPORTER NHAA"/>
    <property type="match status" value="1"/>
</dbReference>
<evidence type="ECO:0000256" key="3">
    <source>
        <dbReference type="ARBA" id="ARBA00022449"/>
    </source>
</evidence>
<keyword evidence="2 11" id="KW-0813">Transport</keyword>
<evidence type="ECO:0000313" key="12">
    <source>
        <dbReference type="EMBL" id="GID59517.1"/>
    </source>
</evidence>
<feature type="transmembrane region" description="Helical" evidence="11">
    <location>
        <begin position="163"/>
        <end position="180"/>
    </location>
</feature>
<evidence type="ECO:0000256" key="10">
    <source>
        <dbReference type="ARBA" id="ARBA00023201"/>
    </source>
</evidence>
<name>A0ABQ3XLY3_9ACTN</name>
<proteinExistence type="inferred from homology"/>
<accession>A0ABQ3XLY3</accession>
<dbReference type="Gene3D" id="1.20.1530.10">
    <property type="entry name" value="Na+/H+ antiporter like domain"/>
    <property type="match status" value="1"/>
</dbReference>
<dbReference type="InterPro" id="IPR023171">
    <property type="entry name" value="Na/H_antiporter_dom_sf"/>
</dbReference>
<organism evidence="12 13">
    <name type="scientific">Actinoplanes couchii</name>
    <dbReference type="NCBI Taxonomy" id="403638"/>
    <lineage>
        <taxon>Bacteria</taxon>
        <taxon>Bacillati</taxon>
        <taxon>Actinomycetota</taxon>
        <taxon>Actinomycetes</taxon>
        <taxon>Micromonosporales</taxon>
        <taxon>Micromonosporaceae</taxon>
        <taxon>Actinoplanes</taxon>
    </lineage>
</organism>
<feature type="transmembrane region" description="Helical" evidence="11">
    <location>
        <begin position="271"/>
        <end position="292"/>
    </location>
</feature>
<feature type="transmembrane region" description="Helical" evidence="11">
    <location>
        <begin position="192"/>
        <end position="218"/>
    </location>
</feature>
<feature type="transmembrane region" description="Helical" evidence="11">
    <location>
        <begin position="238"/>
        <end position="259"/>
    </location>
</feature>
<evidence type="ECO:0000256" key="4">
    <source>
        <dbReference type="ARBA" id="ARBA00022475"/>
    </source>
</evidence>
<protein>
    <recommendedName>
        <fullName evidence="11">Na(+)/H(+) antiporter NhaA</fullName>
    </recommendedName>
    <alternativeName>
        <fullName evidence="11">Sodium/proton antiporter NhaA</fullName>
    </alternativeName>
</protein>
<dbReference type="RefSeq" id="WP_203805663.1">
    <property type="nucleotide sequence ID" value="NZ_BAAAQE010000112.1"/>
</dbReference>
<keyword evidence="6 11" id="KW-1133">Transmembrane helix</keyword>
<feature type="transmembrane region" description="Helical" evidence="11">
    <location>
        <begin position="12"/>
        <end position="30"/>
    </location>
</feature>
<feature type="transmembrane region" description="Helical" evidence="11">
    <location>
        <begin position="138"/>
        <end position="157"/>
    </location>
</feature>
<keyword evidence="5 11" id="KW-0812">Transmembrane</keyword>
<dbReference type="NCBIfam" id="TIGR00773">
    <property type="entry name" value="NhaA"/>
    <property type="match status" value="1"/>
</dbReference>
<gene>
    <name evidence="11" type="primary">nhaA</name>
    <name evidence="12" type="ORF">Aco03nite_079210</name>
</gene>
<keyword evidence="9 11" id="KW-0472">Membrane</keyword>
<comment type="similarity">
    <text evidence="11">Belongs to the NhaA Na(+)/H(+) (TC 2.A.33) antiporter family.</text>
</comment>
<keyword evidence="13" id="KW-1185">Reference proteome</keyword>
<keyword evidence="7 11" id="KW-0915">Sodium</keyword>
<comment type="subcellular location">
    <subcellularLocation>
        <location evidence="1">Cell inner membrane</location>
        <topology evidence="1">Multi-pass membrane protein</topology>
    </subcellularLocation>
    <subcellularLocation>
        <location evidence="11">Cell membrane</location>
        <topology evidence="11">Multi-pass membrane protein</topology>
    </subcellularLocation>
</comment>
<comment type="catalytic activity">
    <reaction evidence="11">
        <text>Na(+)(in) + 2 H(+)(out) = Na(+)(out) + 2 H(+)(in)</text>
        <dbReference type="Rhea" id="RHEA:29251"/>
        <dbReference type="ChEBI" id="CHEBI:15378"/>
        <dbReference type="ChEBI" id="CHEBI:29101"/>
    </reaction>
</comment>
<dbReference type="PANTHER" id="PTHR30341">
    <property type="entry name" value="SODIUM ION/PROTON ANTIPORTER NHAA-RELATED"/>
    <property type="match status" value="1"/>
</dbReference>
<feature type="transmembrane region" description="Helical" evidence="11">
    <location>
        <begin position="80"/>
        <end position="99"/>
    </location>
</feature>
<dbReference type="HAMAP" id="MF_01844">
    <property type="entry name" value="NhaA"/>
    <property type="match status" value="1"/>
</dbReference>
<feature type="transmembrane region" description="Helical" evidence="11">
    <location>
        <begin position="344"/>
        <end position="363"/>
    </location>
</feature>
<evidence type="ECO:0000256" key="7">
    <source>
        <dbReference type="ARBA" id="ARBA00023053"/>
    </source>
</evidence>
<keyword evidence="10 11" id="KW-0739">Sodium transport</keyword>
<evidence type="ECO:0000256" key="6">
    <source>
        <dbReference type="ARBA" id="ARBA00022989"/>
    </source>
</evidence>
<evidence type="ECO:0000256" key="8">
    <source>
        <dbReference type="ARBA" id="ARBA00023065"/>
    </source>
</evidence>
<dbReference type="InterPro" id="IPR004670">
    <property type="entry name" value="NhaA"/>
</dbReference>
<sequence length="375" mass="39093">MSSSTLLRREDVSGALLVVTAFVAVLWANSPWAGGYQALRDYAWVADALLAVFFFVVGNELKQQFTHGDLRHPRRAVLPIVAACTGAVVPAIVFALITAGHGPAVTGWGIPMATDIAFAVAVLAVVGRGLPAALRTFLLTLAIVDDLIAIVVIAVFYAAGLSWAPLLGAIAGLIVFGLLQRRRRTLPLLIPLAVLIWYLVHAAGIHATVAGAAMGLLMRTRPLPGETGDPSHRAEHLLRPWTTAVVLPVFALTSAGVAFDGMAGLVTEPAAIGVFLGLVAGKTIGITGGAWLTTRLTRAELHPDLGWPDITGMATLAGIGFTVSLLIAALSYPDQPGLLEHAKGAILIASVTAAVLGGIILRWRGSRRNRAAPAG</sequence>
<keyword evidence="4 11" id="KW-1003">Cell membrane</keyword>
<keyword evidence="8 11" id="KW-0406">Ion transport</keyword>
<dbReference type="Proteomes" id="UP000612282">
    <property type="component" value="Unassembled WGS sequence"/>
</dbReference>
<comment type="function">
    <text evidence="11">Na(+)/H(+) antiporter that extrudes sodium in exchange for external protons.</text>
</comment>
<comment type="caution">
    <text evidence="12">The sequence shown here is derived from an EMBL/GenBank/DDBJ whole genome shotgun (WGS) entry which is preliminary data.</text>
</comment>
<keyword evidence="3 11" id="KW-0050">Antiport</keyword>
<evidence type="ECO:0000313" key="13">
    <source>
        <dbReference type="Proteomes" id="UP000612282"/>
    </source>
</evidence>